<dbReference type="Proteomes" id="UP001150830">
    <property type="component" value="Unassembled WGS sequence"/>
</dbReference>
<gene>
    <name evidence="3" type="ORF">OUO13_05565</name>
</gene>
<dbReference type="Gene3D" id="3.10.129.10">
    <property type="entry name" value="Hotdog Thioesterase"/>
    <property type="match status" value="1"/>
</dbReference>
<dbReference type="GO" id="GO:0061522">
    <property type="term" value="F:1,4-dihydroxy-2-naphthoyl-CoA thioesterase activity"/>
    <property type="evidence" value="ECO:0007669"/>
    <property type="project" value="TreeGrafter"/>
</dbReference>
<dbReference type="AlphaFoldDB" id="A0A9X3IS91"/>
<dbReference type="RefSeq" id="WP_283172858.1">
    <property type="nucleotide sequence ID" value="NZ_JAPNOA010000018.1"/>
</dbReference>
<dbReference type="InterPro" id="IPR029069">
    <property type="entry name" value="HotDog_dom_sf"/>
</dbReference>
<dbReference type="CDD" id="cd03443">
    <property type="entry name" value="PaaI_thioesterase"/>
    <property type="match status" value="1"/>
</dbReference>
<dbReference type="PANTHER" id="PTHR43240:SF7">
    <property type="entry name" value="BLR7284 PROTEIN"/>
    <property type="match status" value="1"/>
</dbReference>
<evidence type="ECO:0000259" key="2">
    <source>
        <dbReference type="Pfam" id="PF03061"/>
    </source>
</evidence>
<dbReference type="PANTHER" id="PTHR43240">
    <property type="entry name" value="1,4-DIHYDROXY-2-NAPHTHOYL-COA THIOESTERASE 1"/>
    <property type="match status" value="1"/>
</dbReference>
<dbReference type="GO" id="GO:0005829">
    <property type="term" value="C:cytosol"/>
    <property type="evidence" value="ECO:0007669"/>
    <property type="project" value="TreeGrafter"/>
</dbReference>
<evidence type="ECO:0000313" key="4">
    <source>
        <dbReference type="Proteomes" id="UP001150830"/>
    </source>
</evidence>
<dbReference type="SUPFAM" id="SSF54637">
    <property type="entry name" value="Thioesterase/thiol ester dehydrase-isomerase"/>
    <property type="match status" value="1"/>
</dbReference>
<reference evidence="3" key="1">
    <citation type="submission" date="2022-11" db="EMBL/GenBank/DDBJ databases">
        <title>Parathalassolutuus dongxingensis gen. nov., sp. nov., a novel member of family Oceanospirillaceae isolated from a coastal shrimp pond in Guangxi, China.</title>
        <authorList>
            <person name="Chen H."/>
        </authorList>
    </citation>
    <scope>NUCLEOTIDE SEQUENCE</scope>
    <source>
        <strain evidence="3">G-43</strain>
    </source>
</reference>
<protein>
    <submittedName>
        <fullName evidence="3">PaaI family thioesterase</fullName>
    </submittedName>
</protein>
<evidence type="ECO:0000256" key="1">
    <source>
        <dbReference type="ARBA" id="ARBA00022801"/>
    </source>
</evidence>
<organism evidence="3 4">
    <name type="scientific">Parathalassolituus penaei</name>
    <dbReference type="NCBI Taxonomy" id="2997323"/>
    <lineage>
        <taxon>Bacteria</taxon>
        <taxon>Pseudomonadati</taxon>
        <taxon>Pseudomonadota</taxon>
        <taxon>Gammaproteobacteria</taxon>
        <taxon>Oceanospirillales</taxon>
        <taxon>Oceanospirillaceae</taxon>
        <taxon>Parathalassolituus</taxon>
    </lineage>
</organism>
<sequence>MADSPEYRHEKFLRASRFVSALPHCRVLQLTVEDVDEHGLVLRMPWQSAIVGNPATGAVHGGSLTTLMDTACGTAVVISLPGFELCPTLDLRVDYMKSAVDQRALLARARVVRIANQVVFVEAFVTREGDDEPIARCHATFMRIGAFMDGHGPATAEQNSIQTSAGGDS</sequence>
<dbReference type="NCBIfam" id="TIGR00369">
    <property type="entry name" value="unchar_dom_1"/>
    <property type="match status" value="1"/>
</dbReference>
<evidence type="ECO:0000313" key="3">
    <source>
        <dbReference type="EMBL" id="MCY0964644.1"/>
    </source>
</evidence>
<feature type="domain" description="Thioesterase" evidence="2">
    <location>
        <begin position="57"/>
        <end position="133"/>
    </location>
</feature>
<accession>A0A9X3IS91</accession>
<keyword evidence="4" id="KW-1185">Reference proteome</keyword>
<name>A0A9X3IS91_9GAMM</name>
<dbReference type="Pfam" id="PF03061">
    <property type="entry name" value="4HBT"/>
    <property type="match status" value="1"/>
</dbReference>
<dbReference type="InterPro" id="IPR003736">
    <property type="entry name" value="PAAI_dom"/>
</dbReference>
<comment type="caution">
    <text evidence="3">The sequence shown here is derived from an EMBL/GenBank/DDBJ whole genome shotgun (WGS) entry which is preliminary data.</text>
</comment>
<dbReference type="EMBL" id="JAPNOA010000018">
    <property type="protein sequence ID" value="MCY0964644.1"/>
    <property type="molecule type" value="Genomic_DNA"/>
</dbReference>
<proteinExistence type="predicted"/>
<dbReference type="InterPro" id="IPR006683">
    <property type="entry name" value="Thioestr_dom"/>
</dbReference>
<keyword evidence="1" id="KW-0378">Hydrolase</keyword>